<comment type="caution">
    <text evidence="10">The sequence shown here is derived from an EMBL/GenBank/DDBJ whole genome shotgun (WGS) entry which is preliminary data.</text>
</comment>
<evidence type="ECO:0000313" key="10">
    <source>
        <dbReference type="EMBL" id="OAZ09528.1"/>
    </source>
</evidence>
<dbReference type="NCBIfam" id="TIGR01750">
    <property type="entry name" value="fabZ"/>
    <property type="match status" value="1"/>
</dbReference>
<dbReference type="PANTHER" id="PTHR30272:SF1">
    <property type="entry name" value="3-HYDROXYACYL-[ACYL-CARRIER-PROTEIN] DEHYDRATASE"/>
    <property type="match status" value="1"/>
</dbReference>
<dbReference type="NCBIfam" id="NF000582">
    <property type="entry name" value="PRK00006.1"/>
    <property type="match status" value="1"/>
</dbReference>
<dbReference type="GO" id="GO:0016020">
    <property type="term" value="C:membrane"/>
    <property type="evidence" value="ECO:0007669"/>
    <property type="project" value="GOC"/>
</dbReference>
<evidence type="ECO:0000256" key="3">
    <source>
        <dbReference type="ARBA" id="ARBA00022490"/>
    </source>
</evidence>
<evidence type="ECO:0000256" key="2">
    <source>
        <dbReference type="ARBA" id="ARBA00009174"/>
    </source>
</evidence>
<evidence type="ECO:0000256" key="6">
    <source>
        <dbReference type="ARBA" id="ARBA00023098"/>
    </source>
</evidence>
<evidence type="ECO:0000256" key="8">
    <source>
        <dbReference type="ARBA" id="ARBA00025049"/>
    </source>
</evidence>
<dbReference type="EC" id="4.2.1.59" evidence="9"/>
<keyword evidence="3 9" id="KW-0963">Cytoplasm</keyword>
<proteinExistence type="inferred from homology"/>
<evidence type="ECO:0000256" key="4">
    <source>
        <dbReference type="ARBA" id="ARBA00022516"/>
    </source>
</evidence>
<comment type="similarity">
    <text evidence="2 9">Belongs to the thioester dehydratase family. FabZ subfamily.</text>
</comment>
<dbReference type="FunFam" id="3.10.129.10:FF:000001">
    <property type="entry name" value="3-hydroxyacyl-[acyl-carrier-protein] dehydratase FabZ"/>
    <property type="match status" value="1"/>
</dbReference>
<protein>
    <recommendedName>
        <fullName evidence="9">3-hydroxyacyl-[acyl-carrier-protein] dehydratase FabZ</fullName>
        <ecNumber evidence="9">4.2.1.59</ecNumber>
    </recommendedName>
    <alternativeName>
        <fullName evidence="9">(3R)-hydroxymyristoyl-[acyl-carrier-protein] dehydratase</fullName>
        <shortName evidence="9">(3R)-hydroxymyristoyl-ACP dehydrase</shortName>
    </alternativeName>
    <alternativeName>
        <fullName evidence="9">Beta-hydroxyacyl-ACP dehydratase</fullName>
    </alternativeName>
</protein>
<dbReference type="AlphaFoldDB" id="A0A853KZB7"/>
<dbReference type="GO" id="GO:0009245">
    <property type="term" value="P:lipid A biosynthetic process"/>
    <property type="evidence" value="ECO:0007669"/>
    <property type="project" value="UniProtKB-UniRule"/>
</dbReference>
<dbReference type="SUPFAM" id="SSF54637">
    <property type="entry name" value="Thioesterase/thiol ester dehydrase-isomerase"/>
    <property type="match status" value="1"/>
</dbReference>
<gene>
    <name evidence="9" type="primary">fabZ</name>
    <name evidence="10" type="ORF">TH4_13850</name>
</gene>
<dbReference type="GO" id="GO:0005737">
    <property type="term" value="C:cytoplasm"/>
    <property type="evidence" value="ECO:0007669"/>
    <property type="project" value="UniProtKB-SubCell"/>
</dbReference>
<dbReference type="GO" id="GO:0019171">
    <property type="term" value="F:(3R)-hydroxyacyl-[acyl-carrier-protein] dehydratase activity"/>
    <property type="evidence" value="ECO:0007669"/>
    <property type="project" value="UniProtKB-EC"/>
</dbReference>
<dbReference type="Pfam" id="PF07977">
    <property type="entry name" value="FabA"/>
    <property type="match status" value="1"/>
</dbReference>
<keyword evidence="4 9" id="KW-0444">Lipid biosynthesis</keyword>
<reference evidence="10 11" key="1">
    <citation type="submission" date="2014-07" db="EMBL/GenBank/DDBJ databases">
        <title>Draft genome sequence of Thalassospira tepidiphila 1-1B.</title>
        <authorList>
            <person name="Lai Q."/>
            <person name="Shao Z."/>
        </authorList>
    </citation>
    <scope>NUCLEOTIDE SEQUENCE [LARGE SCALE GENOMIC DNA]</scope>
    <source>
        <strain evidence="10 11">MCCC 1A03514</strain>
    </source>
</reference>
<name>A0A853KZB7_9PROT</name>
<comment type="function">
    <text evidence="8 9">Involved in unsaturated fatty acids biosynthesis. Catalyzes the dehydration of short chain beta-hydroxyacyl-ACPs and long chain saturated and unsaturated beta-hydroxyacyl-ACPs.</text>
</comment>
<dbReference type="HAMAP" id="MF_00406">
    <property type="entry name" value="FabZ"/>
    <property type="match status" value="1"/>
</dbReference>
<evidence type="ECO:0000256" key="5">
    <source>
        <dbReference type="ARBA" id="ARBA00022556"/>
    </source>
</evidence>
<dbReference type="InterPro" id="IPR013114">
    <property type="entry name" value="FabA_FabZ"/>
</dbReference>
<accession>A0A853KZB7</accession>
<dbReference type="GO" id="GO:0006633">
    <property type="term" value="P:fatty acid biosynthetic process"/>
    <property type="evidence" value="ECO:0007669"/>
    <property type="project" value="UniProtKB-UniRule"/>
</dbReference>
<feature type="active site" evidence="9">
    <location>
        <position position="53"/>
    </location>
</feature>
<dbReference type="InterPro" id="IPR029069">
    <property type="entry name" value="HotDog_dom_sf"/>
</dbReference>
<evidence type="ECO:0000313" key="11">
    <source>
        <dbReference type="Proteomes" id="UP000094009"/>
    </source>
</evidence>
<organism evidence="10 11">
    <name type="scientific">Thalassospira tepidiphila MCCC 1A03514</name>
    <dbReference type="NCBI Taxonomy" id="1177930"/>
    <lineage>
        <taxon>Bacteria</taxon>
        <taxon>Pseudomonadati</taxon>
        <taxon>Pseudomonadota</taxon>
        <taxon>Alphaproteobacteria</taxon>
        <taxon>Rhodospirillales</taxon>
        <taxon>Thalassospiraceae</taxon>
        <taxon>Thalassospira</taxon>
    </lineage>
</organism>
<dbReference type="CDD" id="cd01288">
    <property type="entry name" value="FabZ"/>
    <property type="match status" value="1"/>
</dbReference>
<evidence type="ECO:0000256" key="1">
    <source>
        <dbReference type="ARBA" id="ARBA00004496"/>
    </source>
</evidence>
<evidence type="ECO:0000256" key="9">
    <source>
        <dbReference type="HAMAP-Rule" id="MF_00406"/>
    </source>
</evidence>
<dbReference type="RefSeq" id="WP_008891195.1">
    <property type="nucleotide sequence ID" value="NZ_JPVZ01000005.1"/>
</dbReference>
<keyword evidence="7 9" id="KW-0456">Lyase</keyword>
<dbReference type="EMBL" id="JPVZ01000005">
    <property type="protein sequence ID" value="OAZ09528.1"/>
    <property type="molecule type" value="Genomic_DNA"/>
</dbReference>
<keyword evidence="6 9" id="KW-0443">Lipid metabolism</keyword>
<comment type="subcellular location">
    <subcellularLocation>
        <location evidence="1 9">Cytoplasm</location>
    </subcellularLocation>
</comment>
<dbReference type="InterPro" id="IPR010084">
    <property type="entry name" value="FabZ"/>
</dbReference>
<keyword evidence="5 9" id="KW-0441">Lipid A biosynthesis</keyword>
<dbReference type="PANTHER" id="PTHR30272">
    <property type="entry name" value="3-HYDROXYACYL-[ACYL-CARRIER-PROTEIN] DEHYDRATASE"/>
    <property type="match status" value="1"/>
</dbReference>
<dbReference type="Proteomes" id="UP000094009">
    <property type="component" value="Unassembled WGS sequence"/>
</dbReference>
<evidence type="ECO:0000256" key="7">
    <source>
        <dbReference type="ARBA" id="ARBA00023239"/>
    </source>
</evidence>
<dbReference type="Gene3D" id="3.10.129.10">
    <property type="entry name" value="Hotdog Thioesterase"/>
    <property type="match status" value="1"/>
</dbReference>
<comment type="catalytic activity">
    <reaction evidence="9">
        <text>a (3R)-hydroxyacyl-[ACP] = a (2E)-enoyl-[ACP] + H2O</text>
        <dbReference type="Rhea" id="RHEA:13097"/>
        <dbReference type="Rhea" id="RHEA-COMP:9925"/>
        <dbReference type="Rhea" id="RHEA-COMP:9945"/>
        <dbReference type="ChEBI" id="CHEBI:15377"/>
        <dbReference type="ChEBI" id="CHEBI:78784"/>
        <dbReference type="ChEBI" id="CHEBI:78827"/>
        <dbReference type="EC" id="4.2.1.59"/>
    </reaction>
</comment>
<sequence length="149" mass="16655">MTELVSVDIQRILEMIPHRYPFLLIDKVIDIETDVRATGIKNVTMNEPQFTGHFPQQPIMPGVLIIESMAQTAAILVVQTLGADAEGKLVYFMSIDNARFRKPVTPGDVMHIHVTKKQSRGPVWKFESQVKVDGQVVAEATIAAMIRDN</sequence>